<reference evidence="2" key="4">
    <citation type="submission" date="2019-03" db="UniProtKB">
        <authorList>
            <consortium name="EnsemblPlants"/>
        </authorList>
    </citation>
    <scope>IDENTIFICATION</scope>
</reference>
<keyword evidence="1" id="KW-1133">Transmembrane helix</keyword>
<sequence length="51" mass="6014">PANGVYSAILFIIGSFVLATRMYICSSYIQHYRRRKLLIQYRQTMKIVVCK</sequence>
<organism evidence="2 3">
    <name type="scientific">Aegilops tauschii subsp. strangulata</name>
    <name type="common">Goatgrass</name>
    <dbReference type="NCBI Taxonomy" id="200361"/>
    <lineage>
        <taxon>Eukaryota</taxon>
        <taxon>Viridiplantae</taxon>
        <taxon>Streptophyta</taxon>
        <taxon>Embryophyta</taxon>
        <taxon>Tracheophyta</taxon>
        <taxon>Spermatophyta</taxon>
        <taxon>Magnoliopsida</taxon>
        <taxon>Liliopsida</taxon>
        <taxon>Poales</taxon>
        <taxon>Poaceae</taxon>
        <taxon>BOP clade</taxon>
        <taxon>Pooideae</taxon>
        <taxon>Triticodae</taxon>
        <taxon>Triticeae</taxon>
        <taxon>Triticinae</taxon>
        <taxon>Aegilops</taxon>
    </lineage>
</organism>
<reference evidence="2" key="5">
    <citation type="journal article" date="2021" name="G3 (Bethesda)">
        <title>Aegilops tauschii genome assembly Aet v5.0 features greater sequence contiguity and improved annotation.</title>
        <authorList>
            <person name="Wang L."/>
            <person name="Zhu T."/>
            <person name="Rodriguez J.C."/>
            <person name="Deal K.R."/>
            <person name="Dubcovsky J."/>
            <person name="McGuire P.E."/>
            <person name="Lux T."/>
            <person name="Spannagl M."/>
            <person name="Mayer K.F.X."/>
            <person name="Baldrich P."/>
            <person name="Meyers B.C."/>
            <person name="Huo N."/>
            <person name="Gu Y.Q."/>
            <person name="Zhou H."/>
            <person name="Devos K.M."/>
            <person name="Bennetzen J.L."/>
            <person name="Unver T."/>
            <person name="Budak H."/>
            <person name="Gulick P.J."/>
            <person name="Galiba G."/>
            <person name="Kalapos B."/>
            <person name="Nelson D.R."/>
            <person name="Li P."/>
            <person name="You F.M."/>
            <person name="Luo M.C."/>
            <person name="Dvorak J."/>
        </authorList>
    </citation>
    <scope>NUCLEOTIDE SEQUENCE [LARGE SCALE GENOMIC DNA]</scope>
    <source>
        <strain evidence="2">cv. AL8/78</strain>
    </source>
</reference>
<feature type="transmembrane region" description="Helical" evidence="1">
    <location>
        <begin position="6"/>
        <end position="29"/>
    </location>
</feature>
<name>A0A453SM55_AEGTS</name>
<proteinExistence type="predicted"/>
<reference evidence="3" key="1">
    <citation type="journal article" date="2014" name="Science">
        <title>Ancient hybridizations among the ancestral genomes of bread wheat.</title>
        <authorList>
            <consortium name="International Wheat Genome Sequencing Consortium,"/>
            <person name="Marcussen T."/>
            <person name="Sandve S.R."/>
            <person name="Heier L."/>
            <person name="Spannagl M."/>
            <person name="Pfeifer M."/>
            <person name="Jakobsen K.S."/>
            <person name="Wulff B.B."/>
            <person name="Steuernagel B."/>
            <person name="Mayer K.F."/>
            <person name="Olsen O.A."/>
        </authorList>
    </citation>
    <scope>NUCLEOTIDE SEQUENCE [LARGE SCALE GENOMIC DNA]</scope>
    <source>
        <strain evidence="3">cv. AL8/78</strain>
    </source>
</reference>
<evidence type="ECO:0000313" key="2">
    <source>
        <dbReference type="EnsemblPlants" id="AET7Gv20991900.1"/>
    </source>
</evidence>
<dbReference type="EnsemblPlants" id="AET7Gv20991900.1">
    <property type="protein sequence ID" value="AET7Gv20991900.1"/>
    <property type="gene ID" value="AET7Gv20991900"/>
</dbReference>
<evidence type="ECO:0000313" key="3">
    <source>
        <dbReference type="Proteomes" id="UP000015105"/>
    </source>
</evidence>
<keyword evidence="1" id="KW-0472">Membrane</keyword>
<reference evidence="3" key="2">
    <citation type="journal article" date="2017" name="Nat. Plants">
        <title>The Aegilops tauschii genome reveals multiple impacts of transposons.</title>
        <authorList>
            <person name="Zhao G."/>
            <person name="Zou C."/>
            <person name="Li K."/>
            <person name="Wang K."/>
            <person name="Li T."/>
            <person name="Gao L."/>
            <person name="Zhang X."/>
            <person name="Wang H."/>
            <person name="Yang Z."/>
            <person name="Liu X."/>
            <person name="Jiang W."/>
            <person name="Mao L."/>
            <person name="Kong X."/>
            <person name="Jiao Y."/>
            <person name="Jia J."/>
        </authorList>
    </citation>
    <scope>NUCLEOTIDE SEQUENCE [LARGE SCALE GENOMIC DNA]</scope>
    <source>
        <strain evidence="3">cv. AL8/78</strain>
    </source>
</reference>
<dbReference type="Gramene" id="AET7Gv20991900.1">
    <property type="protein sequence ID" value="AET7Gv20991900.1"/>
    <property type="gene ID" value="AET7Gv20991900"/>
</dbReference>
<accession>A0A453SM55</accession>
<reference evidence="2" key="3">
    <citation type="journal article" date="2017" name="Nature">
        <title>Genome sequence of the progenitor of the wheat D genome Aegilops tauschii.</title>
        <authorList>
            <person name="Luo M.C."/>
            <person name="Gu Y.Q."/>
            <person name="Puiu D."/>
            <person name="Wang H."/>
            <person name="Twardziok S.O."/>
            <person name="Deal K.R."/>
            <person name="Huo N."/>
            <person name="Zhu T."/>
            <person name="Wang L."/>
            <person name="Wang Y."/>
            <person name="McGuire P.E."/>
            <person name="Liu S."/>
            <person name="Long H."/>
            <person name="Ramasamy R.K."/>
            <person name="Rodriguez J.C."/>
            <person name="Van S.L."/>
            <person name="Yuan L."/>
            <person name="Wang Z."/>
            <person name="Xia Z."/>
            <person name="Xiao L."/>
            <person name="Anderson O.D."/>
            <person name="Ouyang S."/>
            <person name="Liang Y."/>
            <person name="Zimin A.V."/>
            <person name="Pertea G."/>
            <person name="Qi P."/>
            <person name="Bennetzen J.L."/>
            <person name="Dai X."/>
            <person name="Dawson M.W."/>
            <person name="Muller H.G."/>
            <person name="Kugler K."/>
            <person name="Rivarola-Duarte L."/>
            <person name="Spannagl M."/>
            <person name="Mayer K.F.X."/>
            <person name="Lu F.H."/>
            <person name="Bevan M.W."/>
            <person name="Leroy P."/>
            <person name="Li P."/>
            <person name="You F.M."/>
            <person name="Sun Q."/>
            <person name="Liu Z."/>
            <person name="Lyons E."/>
            <person name="Wicker T."/>
            <person name="Salzberg S.L."/>
            <person name="Devos K.M."/>
            <person name="Dvorak J."/>
        </authorList>
    </citation>
    <scope>NUCLEOTIDE SEQUENCE [LARGE SCALE GENOMIC DNA]</scope>
    <source>
        <strain evidence="2">cv. AL8/78</strain>
    </source>
</reference>
<protein>
    <submittedName>
        <fullName evidence="2">Uncharacterized protein</fullName>
    </submittedName>
</protein>
<dbReference type="Proteomes" id="UP000015105">
    <property type="component" value="Chromosome 7D"/>
</dbReference>
<keyword evidence="1" id="KW-0812">Transmembrane</keyword>
<evidence type="ECO:0000256" key="1">
    <source>
        <dbReference type="SAM" id="Phobius"/>
    </source>
</evidence>
<dbReference type="AlphaFoldDB" id="A0A453SM55"/>
<keyword evidence="3" id="KW-1185">Reference proteome</keyword>